<dbReference type="GO" id="GO:0016301">
    <property type="term" value="F:kinase activity"/>
    <property type="evidence" value="ECO:0007669"/>
    <property type="project" value="UniProtKB-KW"/>
</dbReference>
<dbReference type="EMBL" id="JABFMT010000002">
    <property type="protein sequence ID" value="NUU00601.1"/>
    <property type="molecule type" value="Genomic_DNA"/>
</dbReference>
<keyword evidence="2" id="KW-0808">Transferase</keyword>
<evidence type="ECO:0000259" key="7">
    <source>
        <dbReference type="Pfam" id="PF07005"/>
    </source>
</evidence>
<sequence length="455" mass="47798">MQAFLDGRPKIAFYGDDFTGATDTLATATLAGLRSLLFLRVPDAAQLRAAGHLDCLGIAGAARSMDPAQMRAELEPVSAFFSGLRAPVTHYKICSTFDSAPEIGSIGAAVRIWRARIRNPFVPVVGGQPNLRRYCLFSHLHAAEKAGGDVVRIDRHPTMSRHPVTPMEESDMRVHLARQGLRAAGVHYPLYADAPALAARIDALLDAGHEALLFDVAGEADLAVIGRAIWTRALERDLLAVGASSVVQSLAAWWRSQGWLAPAPVEPDANPDANPDRGPYAIAAAQGAVFALAGSLSPITALQVGAASSYDKILLDPARLVGGDADYLQTAVARIAAGLRAGRHTLACTAAHEGERQLLSDAGAAQRLAMACGELLRRVLQAAPLSRVGVAGGDTSSHALKALDIWGLSYRGNLAPGVALCRAHAGAAHLDGLEIMLKGGQMGPAELFELLVRGA</sequence>
<comment type="similarity">
    <text evidence="1">Belongs to the four-carbon acid sugar kinase family.</text>
</comment>
<evidence type="ECO:0000259" key="8">
    <source>
        <dbReference type="Pfam" id="PF17042"/>
    </source>
</evidence>
<dbReference type="InterPro" id="IPR042213">
    <property type="entry name" value="NBD_C_sf"/>
</dbReference>
<evidence type="ECO:0000256" key="6">
    <source>
        <dbReference type="ARBA" id="ARBA00023277"/>
    </source>
</evidence>
<evidence type="ECO:0000313" key="10">
    <source>
        <dbReference type="Proteomes" id="UP000536746"/>
    </source>
</evidence>
<protein>
    <submittedName>
        <fullName evidence="9">Four-carbon acid sugar kinase family protein</fullName>
    </submittedName>
</protein>
<dbReference type="InterPro" id="IPR031475">
    <property type="entry name" value="NBD_C"/>
</dbReference>
<dbReference type="Pfam" id="PF17042">
    <property type="entry name" value="NBD_C"/>
    <property type="match status" value="1"/>
</dbReference>
<organism evidence="9 10">
    <name type="scientific">Herbaspirillum robiniae</name>
    <dbReference type="NCBI Taxonomy" id="2014887"/>
    <lineage>
        <taxon>Bacteria</taxon>
        <taxon>Pseudomonadati</taxon>
        <taxon>Pseudomonadota</taxon>
        <taxon>Betaproteobacteria</taxon>
        <taxon>Burkholderiales</taxon>
        <taxon>Oxalobacteraceae</taxon>
        <taxon>Herbaspirillum</taxon>
    </lineage>
</organism>
<gene>
    <name evidence="9" type="ORF">HNO84_03250</name>
</gene>
<dbReference type="Pfam" id="PF07005">
    <property type="entry name" value="SBD_N"/>
    <property type="match status" value="1"/>
</dbReference>
<feature type="domain" description="Four-carbon acid sugar kinase nucleotide binding" evidence="8">
    <location>
        <begin position="291"/>
        <end position="448"/>
    </location>
</feature>
<keyword evidence="6" id="KW-0119">Carbohydrate metabolism</keyword>
<name>A0ABX2LX49_9BURK</name>
<dbReference type="Proteomes" id="UP000536746">
    <property type="component" value="Unassembled WGS sequence"/>
</dbReference>
<keyword evidence="3" id="KW-0547">Nucleotide-binding</keyword>
<evidence type="ECO:0000256" key="1">
    <source>
        <dbReference type="ARBA" id="ARBA00005715"/>
    </source>
</evidence>
<evidence type="ECO:0000256" key="5">
    <source>
        <dbReference type="ARBA" id="ARBA00022840"/>
    </source>
</evidence>
<keyword evidence="4 9" id="KW-0418">Kinase</keyword>
<reference evidence="9 10" key="1">
    <citation type="journal article" date="2020" name="Front. Plant Sci.">
        <title>Isolation of Rhizosphere Bacteria That Improve Quality and Water Stress Tolerance in Greenhouse Ornamentals.</title>
        <authorList>
            <person name="Nordstedt N.P."/>
            <person name="Jones M.L."/>
        </authorList>
    </citation>
    <scope>NUCLEOTIDE SEQUENCE [LARGE SCALE GENOMIC DNA]</scope>
    <source>
        <strain evidence="9 10">C6C2</strain>
    </source>
</reference>
<dbReference type="Gene3D" id="3.40.50.10840">
    <property type="entry name" value="Putative sugar-binding, N-terminal domain"/>
    <property type="match status" value="1"/>
</dbReference>
<evidence type="ECO:0000256" key="4">
    <source>
        <dbReference type="ARBA" id="ARBA00022777"/>
    </source>
</evidence>
<dbReference type="InterPro" id="IPR010737">
    <property type="entry name" value="4-carb_acid_sugar_kinase_N"/>
</dbReference>
<dbReference type="SUPFAM" id="SSF142764">
    <property type="entry name" value="YgbK-like"/>
    <property type="match status" value="1"/>
</dbReference>
<evidence type="ECO:0000313" key="9">
    <source>
        <dbReference type="EMBL" id="NUU00601.1"/>
    </source>
</evidence>
<evidence type="ECO:0000256" key="3">
    <source>
        <dbReference type="ARBA" id="ARBA00022741"/>
    </source>
</evidence>
<keyword evidence="5" id="KW-0067">ATP-binding</keyword>
<proteinExistence type="inferred from homology"/>
<dbReference type="InterPro" id="IPR037051">
    <property type="entry name" value="4-carb_acid_sugar_kinase_N_sf"/>
</dbReference>
<comment type="caution">
    <text evidence="9">The sequence shown here is derived from an EMBL/GenBank/DDBJ whole genome shotgun (WGS) entry which is preliminary data.</text>
</comment>
<feature type="domain" description="Four-carbon acid sugar kinase N-terminal" evidence="7">
    <location>
        <begin position="11"/>
        <end position="250"/>
    </location>
</feature>
<keyword evidence="10" id="KW-1185">Reference proteome</keyword>
<evidence type="ECO:0000256" key="2">
    <source>
        <dbReference type="ARBA" id="ARBA00022679"/>
    </source>
</evidence>
<dbReference type="RefSeq" id="WP_079216549.1">
    <property type="nucleotide sequence ID" value="NZ_CP018845.1"/>
</dbReference>
<accession>A0ABX2LX49</accession>
<dbReference type="Gene3D" id="3.40.980.20">
    <property type="entry name" value="Four-carbon acid sugar kinase, nucleotide binding domain"/>
    <property type="match status" value="1"/>
</dbReference>